<evidence type="ECO:0000256" key="2">
    <source>
        <dbReference type="SAM" id="MobiDB-lite"/>
    </source>
</evidence>
<dbReference type="EMBL" id="LN891077">
    <property type="protein sequence ID" value="CUS09553.1"/>
    <property type="molecule type" value="Genomic_DNA"/>
</dbReference>
<name>A0A292PSV8_9PEZI</name>
<feature type="coiled-coil region" evidence="1">
    <location>
        <begin position="395"/>
        <end position="436"/>
    </location>
</feature>
<evidence type="ECO:0000256" key="1">
    <source>
        <dbReference type="SAM" id="Coils"/>
    </source>
</evidence>
<evidence type="ECO:0000313" key="5">
    <source>
        <dbReference type="Proteomes" id="UP001412239"/>
    </source>
</evidence>
<reference evidence="4" key="1">
    <citation type="submission" date="2015-10" db="EMBL/GenBank/DDBJ databases">
        <authorList>
            <person name="Regsiter A."/>
            <person name="william w."/>
        </authorList>
    </citation>
    <scope>NUCLEOTIDE SEQUENCE</scope>
    <source>
        <strain evidence="4">Montdore</strain>
    </source>
</reference>
<protein>
    <recommendedName>
        <fullName evidence="3">Up-regulated during septation protein 1 domain-containing protein</fullName>
    </recommendedName>
</protein>
<feature type="compositionally biased region" description="Low complexity" evidence="2">
    <location>
        <begin position="101"/>
        <end position="119"/>
    </location>
</feature>
<accession>A0A292PSV8</accession>
<keyword evidence="1" id="KW-0175">Coiled coil</keyword>
<feature type="compositionally biased region" description="Polar residues" evidence="2">
    <location>
        <begin position="60"/>
        <end position="76"/>
    </location>
</feature>
<feature type="region of interest" description="Disordered" evidence="2">
    <location>
        <begin position="1"/>
        <end position="20"/>
    </location>
</feature>
<feature type="region of interest" description="Disordered" evidence="2">
    <location>
        <begin position="214"/>
        <end position="313"/>
    </location>
</feature>
<organism evidence="4 5">
    <name type="scientific">Tuber aestivum</name>
    <name type="common">summer truffle</name>
    <dbReference type="NCBI Taxonomy" id="59557"/>
    <lineage>
        <taxon>Eukaryota</taxon>
        <taxon>Fungi</taxon>
        <taxon>Dikarya</taxon>
        <taxon>Ascomycota</taxon>
        <taxon>Pezizomycotina</taxon>
        <taxon>Pezizomycetes</taxon>
        <taxon>Pezizales</taxon>
        <taxon>Tuberaceae</taxon>
        <taxon>Tuber</taxon>
    </lineage>
</organism>
<dbReference type="Proteomes" id="UP001412239">
    <property type="component" value="Unassembled WGS sequence"/>
</dbReference>
<dbReference type="AlphaFoldDB" id="A0A292PSV8"/>
<sequence>MSLSPFPARGGIPPPVPPKISALPHIAAALATAGAPTAPQKHKRNAPSLSKGISFDNLVSFYSNSRNPSPTKQLENSPALVEPPQTKAAPSTAMMAPKETPSSGLQNSPSQSSSGFSIASAKQRAKGVFTARRKGSQSDLETMETVQEVCMDSPTIPGRPAIYQEAETTGWRNNAFSEILVSSISSPPALDTLPAFSPVEKPIEKPILPSTLAPPLHTPWPATAGDTPPRVPPKSGPVLQRAPTLLKKRAESLGTAEGNLGRERVTQRPRADSAPPVRHASTRINPHAEQRHKRKKSNISPSLPQGVKPSKAPIHYPYSQIESLQTAAKLRSEEFCVLHPKDVEGLSKELSQLETRCQYLRETHKSLRDGRRTLHTRMLAYLRSARSAVFSRESLLKQEEALAELDAAIDDWHNKLEKAEDRRARVKEKLLEHLAAALSVSDCAYPPSERGMNTPPATPERQGRSGFVDSESITIYALLADVEQEIKRSTAMGYQAQVSY</sequence>
<evidence type="ECO:0000313" key="4">
    <source>
        <dbReference type="EMBL" id="CUS09553.1"/>
    </source>
</evidence>
<feature type="region of interest" description="Disordered" evidence="2">
    <location>
        <begin position="60"/>
        <end position="119"/>
    </location>
</feature>
<dbReference type="InterPro" id="IPR029191">
    <property type="entry name" value="Uds1"/>
</dbReference>
<gene>
    <name evidence="4" type="ORF">GSTUAT00006354001</name>
</gene>
<feature type="domain" description="Up-regulated during septation protein 1" evidence="3">
    <location>
        <begin position="321"/>
        <end position="440"/>
    </location>
</feature>
<proteinExistence type="predicted"/>
<feature type="compositionally biased region" description="Basic and acidic residues" evidence="2">
    <location>
        <begin position="260"/>
        <end position="271"/>
    </location>
</feature>
<evidence type="ECO:0000259" key="3">
    <source>
        <dbReference type="Pfam" id="PF15456"/>
    </source>
</evidence>
<feature type="region of interest" description="Disordered" evidence="2">
    <location>
        <begin position="445"/>
        <end position="465"/>
    </location>
</feature>
<dbReference type="Pfam" id="PF15456">
    <property type="entry name" value="Uds1"/>
    <property type="match status" value="1"/>
</dbReference>
<feature type="compositionally biased region" description="Low complexity" evidence="2">
    <location>
        <begin position="1"/>
        <end position="11"/>
    </location>
</feature>
<keyword evidence="5" id="KW-1185">Reference proteome</keyword>